<proteinExistence type="predicted"/>
<dbReference type="Proteomes" id="UP000236910">
    <property type="component" value="Unassembled WGS sequence"/>
</dbReference>
<evidence type="ECO:0000313" key="2">
    <source>
        <dbReference type="EMBL" id="PMP68982.1"/>
    </source>
</evidence>
<dbReference type="InterPro" id="IPR025669">
    <property type="entry name" value="AAA_dom"/>
</dbReference>
<dbReference type="InterPro" id="IPR050678">
    <property type="entry name" value="DNA_Partitioning_ATPase"/>
</dbReference>
<dbReference type="EMBL" id="PNIL01000002">
    <property type="protein sequence ID" value="PMP68982.1"/>
    <property type="molecule type" value="Genomic_DNA"/>
</dbReference>
<dbReference type="Pfam" id="PF13614">
    <property type="entry name" value="AAA_31"/>
    <property type="match status" value="1"/>
</dbReference>
<evidence type="ECO:0000313" key="3">
    <source>
        <dbReference type="EMBL" id="PMP81278.1"/>
    </source>
</evidence>
<dbReference type="Gene3D" id="3.40.50.300">
    <property type="entry name" value="P-loop containing nucleotide triphosphate hydrolases"/>
    <property type="match status" value="1"/>
</dbReference>
<sequence>MITITIANQKGGVGKTTTAVNLASFIARKNFKTLLIDLDPQANSSFVFLENPTNISTYSVFVEENTDPVKIIHETSVPNLFLMPSSIHLAKVERALSGVFDAPLKLRKVISKIANMFSFVIIDTPPSLGLLTVNALTTSDYVIIPITPSPWALEGVQDFLDTFEGVKETFNEKLKILGVLITMFDTRTTLSKDASLKIKELFGDLVFEEPIGRSVRLEESPAFREDIFAFAPDSKGAHAYMLFGESVLKRLGK</sequence>
<dbReference type="FunFam" id="3.40.50.300:FF:000285">
    <property type="entry name" value="Sporulation initiation inhibitor Soj"/>
    <property type="match status" value="1"/>
</dbReference>
<dbReference type="InterPro" id="IPR027417">
    <property type="entry name" value="P-loop_NTPase"/>
</dbReference>
<dbReference type="RefSeq" id="WP_416085320.1">
    <property type="nucleotide sequence ID" value="NZ_JBNARP010000036.1"/>
</dbReference>
<name>A0A2J6X4G7_9BACT</name>
<organism evidence="3 4">
    <name type="scientific">Caldisericum exile</name>
    <dbReference type="NCBI Taxonomy" id="693075"/>
    <lineage>
        <taxon>Bacteria</taxon>
        <taxon>Pseudomonadati</taxon>
        <taxon>Caldisericota/Cryosericota group</taxon>
        <taxon>Caldisericota</taxon>
        <taxon>Caldisericia</taxon>
        <taxon>Caldisericales</taxon>
        <taxon>Caldisericaceae</taxon>
        <taxon>Caldisericum</taxon>
    </lineage>
</organism>
<dbReference type="Proteomes" id="UP000237040">
    <property type="component" value="Unassembled WGS sequence"/>
</dbReference>
<dbReference type="PIRSF" id="PIRSF009320">
    <property type="entry name" value="Nuc_binding_HP_1000"/>
    <property type="match status" value="1"/>
</dbReference>
<feature type="domain" description="AAA" evidence="1">
    <location>
        <begin position="3"/>
        <end position="176"/>
    </location>
</feature>
<dbReference type="AlphaFoldDB" id="A0A2J6X4G7"/>
<reference evidence="4 5" key="1">
    <citation type="submission" date="2018-01" db="EMBL/GenBank/DDBJ databases">
        <title>Metagenomic assembled genomes from two thermal pools in the Uzon Caldera, Kamchatka, Russia.</title>
        <authorList>
            <person name="Wilkins L."/>
            <person name="Ettinger C."/>
        </authorList>
    </citation>
    <scope>NUCLEOTIDE SEQUENCE [LARGE SCALE GENOMIC DNA]</scope>
    <source>
        <strain evidence="3">ARK-10</strain>
        <strain evidence="2">ZAV-07</strain>
    </source>
</reference>
<comment type="caution">
    <text evidence="3">The sequence shown here is derived from an EMBL/GenBank/DDBJ whole genome shotgun (WGS) entry which is preliminary data.</text>
</comment>
<dbReference type="CDD" id="cd02042">
    <property type="entry name" value="ParAB_family"/>
    <property type="match status" value="1"/>
</dbReference>
<evidence type="ECO:0000313" key="5">
    <source>
        <dbReference type="Proteomes" id="UP000237040"/>
    </source>
</evidence>
<protein>
    <submittedName>
        <fullName evidence="3">Chromosome partitioning protein</fullName>
    </submittedName>
</protein>
<evidence type="ECO:0000259" key="1">
    <source>
        <dbReference type="Pfam" id="PF13614"/>
    </source>
</evidence>
<dbReference type="PANTHER" id="PTHR13696">
    <property type="entry name" value="P-LOOP CONTAINING NUCLEOSIDE TRIPHOSPHATE HYDROLASE"/>
    <property type="match status" value="1"/>
</dbReference>
<accession>A0A2J6X4G7</accession>
<dbReference type="PANTHER" id="PTHR13696:SF52">
    <property type="entry name" value="PARA FAMILY PROTEIN CT_582"/>
    <property type="match status" value="1"/>
</dbReference>
<evidence type="ECO:0000313" key="4">
    <source>
        <dbReference type="Proteomes" id="UP000236910"/>
    </source>
</evidence>
<gene>
    <name evidence="3" type="ORF">C0175_05720</name>
    <name evidence="2" type="ORF">C0189_00105</name>
</gene>
<dbReference type="EMBL" id="PNIX01000331">
    <property type="protein sequence ID" value="PMP81278.1"/>
    <property type="molecule type" value="Genomic_DNA"/>
</dbReference>
<dbReference type="SUPFAM" id="SSF52540">
    <property type="entry name" value="P-loop containing nucleoside triphosphate hydrolases"/>
    <property type="match status" value="1"/>
</dbReference>